<organism evidence="1 2">
    <name type="scientific">bacterium (Candidatus Gribaldobacteria) CG03_land_8_20_14_0_80_36_40</name>
    <dbReference type="NCBI Taxonomy" id="2014271"/>
    <lineage>
        <taxon>Bacteria</taxon>
        <taxon>Candidatus Gribaldobacteria</taxon>
    </lineage>
</organism>
<dbReference type="SUPFAM" id="SSF51658">
    <property type="entry name" value="Xylose isomerase-like"/>
    <property type="match status" value="1"/>
</dbReference>
<dbReference type="Gene3D" id="3.20.20.150">
    <property type="entry name" value="Divalent-metal-dependent TIM barrel enzymes"/>
    <property type="match status" value="1"/>
</dbReference>
<dbReference type="EMBL" id="PEUS01000031">
    <property type="protein sequence ID" value="PIV13983.1"/>
    <property type="molecule type" value="Genomic_DNA"/>
</dbReference>
<name>A0A2M7BZ26_9BACT</name>
<evidence type="ECO:0000313" key="1">
    <source>
        <dbReference type="EMBL" id="PIV13983.1"/>
    </source>
</evidence>
<dbReference type="AlphaFoldDB" id="A0A2M7BZ26"/>
<accession>A0A2M7BZ26</accession>
<sequence length="266" mass="31278">MEVIDMKLSRNFFRIQHTDPTLLPEKIDEFVEIGLGLELRDFMLPSLLDSSEDLAMWIEVYREINDGRLSFSIHGPVIDLNLGSPDEKIRQVSIERIIQIFRVEEGLSAEFLIIHTGYDPRFLNEKNRFKSWISRSLESFSWIFEKVNLPKCLRAICIENSPGEPSEAYWIYLRALKNEFADIPLRACIDYDHLLSKEKRLVYQYLKDPMVVYLHLPWRRAGQTICRNLPSEHNLQAICFEGEFREGTKQRLQRLVIDVQRSSCLI</sequence>
<gene>
    <name evidence="1" type="ORF">COS44_01425</name>
</gene>
<proteinExistence type="predicted"/>
<reference evidence="2" key="1">
    <citation type="submission" date="2017-09" db="EMBL/GenBank/DDBJ databases">
        <title>Depth-based differentiation of microbial function through sediment-hosted aquifers and enrichment of novel symbionts in the deep terrestrial subsurface.</title>
        <authorList>
            <person name="Probst A.J."/>
            <person name="Ladd B."/>
            <person name="Jarett J.K."/>
            <person name="Geller-Mcgrath D.E."/>
            <person name="Sieber C.M.K."/>
            <person name="Emerson J.B."/>
            <person name="Anantharaman K."/>
            <person name="Thomas B.C."/>
            <person name="Malmstrom R."/>
            <person name="Stieglmeier M."/>
            <person name="Klingl A."/>
            <person name="Woyke T."/>
            <person name="Ryan C.M."/>
            <person name="Banfield J.F."/>
        </authorList>
    </citation>
    <scope>NUCLEOTIDE SEQUENCE [LARGE SCALE GENOMIC DNA]</scope>
</reference>
<comment type="caution">
    <text evidence="1">The sequence shown here is derived from an EMBL/GenBank/DDBJ whole genome shotgun (WGS) entry which is preliminary data.</text>
</comment>
<dbReference type="InterPro" id="IPR036237">
    <property type="entry name" value="Xyl_isomerase-like_sf"/>
</dbReference>
<evidence type="ECO:0000313" key="2">
    <source>
        <dbReference type="Proteomes" id="UP000228816"/>
    </source>
</evidence>
<dbReference type="Proteomes" id="UP000228816">
    <property type="component" value="Unassembled WGS sequence"/>
</dbReference>
<evidence type="ECO:0008006" key="3">
    <source>
        <dbReference type="Google" id="ProtNLM"/>
    </source>
</evidence>
<protein>
    <recommendedName>
        <fullName evidence="3">Xylose isomerase-like TIM barrel domain-containing protein</fullName>
    </recommendedName>
</protein>